<dbReference type="InterPro" id="IPR050297">
    <property type="entry name" value="LipidA_mod_glycosyltrf_83"/>
</dbReference>
<dbReference type="GO" id="GO:0016763">
    <property type="term" value="F:pentosyltransferase activity"/>
    <property type="evidence" value="ECO:0007669"/>
    <property type="project" value="TreeGrafter"/>
</dbReference>
<organism evidence="10 11">
    <name type="scientific">candidate division WWE3 bacterium</name>
    <dbReference type="NCBI Taxonomy" id="2053526"/>
    <lineage>
        <taxon>Bacteria</taxon>
        <taxon>Katanobacteria</taxon>
    </lineage>
</organism>
<dbReference type="GO" id="GO:0000030">
    <property type="term" value="F:mannosyltransferase activity"/>
    <property type="evidence" value="ECO:0007669"/>
    <property type="project" value="InterPro"/>
</dbReference>
<evidence type="ECO:0000259" key="9">
    <source>
        <dbReference type="Pfam" id="PF02366"/>
    </source>
</evidence>
<dbReference type="Pfam" id="PF02366">
    <property type="entry name" value="PMT"/>
    <property type="match status" value="1"/>
</dbReference>
<evidence type="ECO:0000256" key="1">
    <source>
        <dbReference type="ARBA" id="ARBA00004651"/>
    </source>
</evidence>
<feature type="transmembrane region" description="Helical" evidence="8">
    <location>
        <begin position="216"/>
        <end position="237"/>
    </location>
</feature>
<keyword evidence="2" id="KW-1003">Cell membrane</keyword>
<dbReference type="Proteomes" id="UP000740557">
    <property type="component" value="Unassembled WGS sequence"/>
</dbReference>
<protein>
    <submittedName>
        <fullName evidence="10">Phospholipid carrier-dependent glycosyltransferase</fullName>
    </submittedName>
</protein>
<keyword evidence="5 8" id="KW-0812">Transmembrane</keyword>
<evidence type="ECO:0000256" key="3">
    <source>
        <dbReference type="ARBA" id="ARBA00022676"/>
    </source>
</evidence>
<evidence type="ECO:0000313" key="10">
    <source>
        <dbReference type="EMBL" id="MCA9307998.1"/>
    </source>
</evidence>
<feature type="transmembrane region" description="Helical" evidence="8">
    <location>
        <begin position="92"/>
        <end position="114"/>
    </location>
</feature>
<feature type="transmembrane region" description="Helical" evidence="8">
    <location>
        <begin position="319"/>
        <end position="338"/>
    </location>
</feature>
<reference evidence="10" key="1">
    <citation type="submission" date="2020-04" db="EMBL/GenBank/DDBJ databases">
        <authorList>
            <person name="Zhang T."/>
        </authorList>
    </citation>
    <scope>NUCLEOTIDE SEQUENCE</scope>
    <source>
        <strain evidence="10">HKST-UBA79</strain>
    </source>
</reference>
<evidence type="ECO:0000256" key="2">
    <source>
        <dbReference type="ARBA" id="ARBA00022475"/>
    </source>
</evidence>
<dbReference type="AlphaFoldDB" id="A0A955J1L8"/>
<keyword evidence="3" id="KW-0328">Glycosyltransferase</keyword>
<feature type="transmembrane region" description="Helical" evidence="8">
    <location>
        <begin position="120"/>
        <end position="139"/>
    </location>
</feature>
<comment type="subcellular location">
    <subcellularLocation>
        <location evidence="1">Cell membrane</location>
        <topology evidence="1">Multi-pass membrane protein</topology>
    </subcellularLocation>
</comment>
<evidence type="ECO:0000256" key="7">
    <source>
        <dbReference type="ARBA" id="ARBA00023136"/>
    </source>
</evidence>
<reference evidence="10" key="2">
    <citation type="journal article" date="2021" name="Microbiome">
        <title>Successional dynamics and alternative stable states in a saline activated sludge microbial community over 9 years.</title>
        <authorList>
            <person name="Wang Y."/>
            <person name="Ye J."/>
            <person name="Ju F."/>
            <person name="Liu L."/>
            <person name="Boyd J.A."/>
            <person name="Deng Y."/>
            <person name="Parks D.H."/>
            <person name="Jiang X."/>
            <person name="Yin X."/>
            <person name="Woodcroft B.J."/>
            <person name="Tyson G.W."/>
            <person name="Hugenholtz P."/>
            <person name="Polz M.F."/>
            <person name="Zhang T."/>
        </authorList>
    </citation>
    <scope>NUCLEOTIDE SEQUENCE</scope>
    <source>
        <strain evidence="10">HKST-UBA79</strain>
    </source>
</reference>
<feature type="transmembrane region" description="Helical" evidence="8">
    <location>
        <begin position="273"/>
        <end position="298"/>
    </location>
</feature>
<feature type="transmembrane region" description="Helical" evidence="8">
    <location>
        <begin position="344"/>
        <end position="360"/>
    </location>
</feature>
<accession>A0A955J1L8</accession>
<gene>
    <name evidence="10" type="ORF">KC980_00640</name>
</gene>
<keyword evidence="7 8" id="KW-0472">Membrane</keyword>
<dbReference type="PANTHER" id="PTHR33908:SF11">
    <property type="entry name" value="MEMBRANE PROTEIN"/>
    <property type="match status" value="1"/>
</dbReference>
<dbReference type="InterPro" id="IPR003342">
    <property type="entry name" value="ArnT-like_N"/>
</dbReference>
<evidence type="ECO:0000256" key="4">
    <source>
        <dbReference type="ARBA" id="ARBA00022679"/>
    </source>
</evidence>
<dbReference type="PANTHER" id="PTHR33908">
    <property type="entry name" value="MANNOSYLTRANSFERASE YKCB-RELATED"/>
    <property type="match status" value="1"/>
</dbReference>
<name>A0A955J1L8_UNCKA</name>
<feature type="domain" description="ArnT-like N-terminal" evidence="9">
    <location>
        <begin position="102"/>
        <end position="236"/>
    </location>
</feature>
<keyword evidence="4" id="KW-0808">Transferase</keyword>
<dbReference type="GO" id="GO:0005886">
    <property type="term" value="C:plasma membrane"/>
    <property type="evidence" value="ECO:0007669"/>
    <property type="project" value="UniProtKB-SubCell"/>
</dbReference>
<evidence type="ECO:0000256" key="5">
    <source>
        <dbReference type="ARBA" id="ARBA00022692"/>
    </source>
</evidence>
<feature type="transmembrane region" description="Helical" evidence="8">
    <location>
        <begin position="372"/>
        <end position="393"/>
    </location>
</feature>
<sequence>MKKTNLLYLAIFTILFFLPRVFSLGTDVLNPDGVNWHWRSEQFVVGLKTRDFAKTYQHYHPGVTLTWVVGTTAEIVKRLYLNENVYTSSNYLVIHSAVKYVLVALHFILSLVLIHGLSKIINFKTVLLIVALFSLEPFVVGNSRLVHLDMLLTYFLFLSLIYSYIYLYLDKKLIYLLLTSVFLALSFLTKSIGIGVILFVFGYVSLMFIKDKNYKSIVFLVMCTLLTIFVVFPAMWVSPLQTLLNIFNEASRIGIRNGHGQIFFGSYTRDPGILFYPVVLAQRLSVLTLVGVLVYIFTALKTIPKNLQGLVKALMQPSFILYISIFYLGYLCVMVYPSKKIDRYMLPLFPYFALLAVYGYQLLLDRYSRTKYILYIFIGLTFYSLISFFPYYFTFYSPIFINADISETVVGQKPFGIGIPALQKYISTKYGSDVRLGFIDTKPMSALHGNSKVLDIRDYGLSSYDLVVLGINEDFDNTKLKNQQNKLQEIDSYSINGFKFWRIYGKTEDISTNSQ</sequence>
<keyword evidence="6 8" id="KW-1133">Transmembrane helix</keyword>
<evidence type="ECO:0000256" key="8">
    <source>
        <dbReference type="SAM" id="Phobius"/>
    </source>
</evidence>
<evidence type="ECO:0000313" key="11">
    <source>
        <dbReference type="Proteomes" id="UP000740557"/>
    </source>
</evidence>
<dbReference type="EMBL" id="JAGQNX010000017">
    <property type="protein sequence ID" value="MCA9307998.1"/>
    <property type="molecule type" value="Genomic_DNA"/>
</dbReference>
<dbReference type="GO" id="GO:0006493">
    <property type="term" value="P:protein O-linked glycosylation"/>
    <property type="evidence" value="ECO:0007669"/>
    <property type="project" value="InterPro"/>
</dbReference>
<evidence type="ECO:0000256" key="6">
    <source>
        <dbReference type="ARBA" id="ARBA00022989"/>
    </source>
</evidence>
<proteinExistence type="predicted"/>
<dbReference type="GO" id="GO:0009103">
    <property type="term" value="P:lipopolysaccharide biosynthetic process"/>
    <property type="evidence" value="ECO:0007669"/>
    <property type="project" value="UniProtKB-ARBA"/>
</dbReference>
<feature type="transmembrane region" description="Helical" evidence="8">
    <location>
        <begin position="151"/>
        <end position="169"/>
    </location>
</feature>
<feature type="transmembrane region" description="Helical" evidence="8">
    <location>
        <begin position="175"/>
        <end position="204"/>
    </location>
</feature>
<comment type="caution">
    <text evidence="10">The sequence shown here is derived from an EMBL/GenBank/DDBJ whole genome shotgun (WGS) entry which is preliminary data.</text>
</comment>